<feature type="compositionally biased region" description="Acidic residues" evidence="1">
    <location>
        <begin position="73"/>
        <end position="82"/>
    </location>
</feature>
<proteinExistence type="predicted"/>
<dbReference type="EMBL" id="JAACJJ010000014">
    <property type="protein sequence ID" value="KAF5327809.1"/>
    <property type="molecule type" value="Genomic_DNA"/>
</dbReference>
<dbReference type="AlphaFoldDB" id="A0A8H5F8N9"/>
<feature type="compositionally biased region" description="Pro residues" evidence="1">
    <location>
        <begin position="49"/>
        <end position="65"/>
    </location>
</feature>
<feature type="compositionally biased region" description="Basic residues" evidence="1">
    <location>
        <begin position="149"/>
        <end position="158"/>
    </location>
</feature>
<dbReference type="Proteomes" id="UP000567179">
    <property type="component" value="Unassembled WGS sequence"/>
</dbReference>
<protein>
    <submittedName>
        <fullName evidence="2">Uncharacterized protein</fullName>
    </submittedName>
</protein>
<sequence>MESETSTPFTMPVKVPQLLDLGPLSLELPTKREHTYSLSILRPLSRSLSPPPSTEPFPTLHPYPPSSVFDTPSDSDDSDDSDAPLPPSGLRTSVAALPESKLRRIMVKLAASNPRFHRAIMKELACAREFTGDAVDTPPETPIKAGREQRRRKRHARKEHMQESDVESLDEASLAHEPQRNFKNLSVTTVGHACVHQGSAAIHSNETSTEEYVYHPGHLDEEVYEFFSPSTNHEPCKVVRTVTMWTCCDEDEWSPGCVSVPAFADHSLRDRDAQVMMNISSSRAFSDSDLEHRYDSENGMRYKASTIPGYGYRSG</sequence>
<feature type="region of interest" description="Disordered" evidence="1">
    <location>
        <begin position="41"/>
        <end position="95"/>
    </location>
</feature>
<reference evidence="2 3" key="1">
    <citation type="journal article" date="2020" name="ISME J.">
        <title>Uncovering the hidden diversity of litter-decomposition mechanisms in mushroom-forming fungi.</title>
        <authorList>
            <person name="Floudas D."/>
            <person name="Bentzer J."/>
            <person name="Ahren D."/>
            <person name="Johansson T."/>
            <person name="Persson P."/>
            <person name="Tunlid A."/>
        </authorList>
    </citation>
    <scope>NUCLEOTIDE SEQUENCE [LARGE SCALE GENOMIC DNA]</scope>
    <source>
        <strain evidence="2 3">CBS 101986</strain>
    </source>
</reference>
<gene>
    <name evidence="2" type="ORF">D9619_004719</name>
</gene>
<accession>A0A8H5F8N9</accession>
<keyword evidence="3" id="KW-1185">Reference proteome</keyword>
<dbReference type="OrthoDB" id="2972176at2759"/>
<evidence type="ECO:0000256" key="1">
    <source>
        <dbReference type="SAM" id="MobiDB-lite"/>
    </source>
</evidence>
<evidence type="ECO:0000313" key="3">
    <source>
        <dbReference type="Proteomes" id="UP000567179"/>
    </source>
</evidence>
<name>A0A8H5F8N9_9AGAR</name>
<organism evidence="2 3">
    <name type="scientific">Psilocybe cf. subviscida</name>
    <dbReference type="NCBI Taxonomy" id="2480587"/>
    <lineage>
        <taxon>Eukaryota</taxon>
        <taxon>Fungi</taxon>
        <taxon>Dikarya</taxon>
        <taxon>Basidiomycota</taxon>
        <taxon>Agaricomycotina</taxon>
        <taxon>Agaricomycetes</taxon>
        <taxon>Agaricomycetidae</taxon>
        <taxon>Agaricales</taxon>
        <taxon>Agaricineae</taxon>
        <taxon>Strophariaceae</taxon>
        <taxon>Psilocybe</taxon>
    </lineage>
</organism>
<evidence type="ECO:0000313" key="2">
    <source>
        <dbReference type="EMBL" id="KAF5327809.1"/>
    </source>
</evidence>
<comment type="caution">
    <text evidence="2">The sequence shown here is derived from an EMBL/GenBank/DDBJ whole genome shotgun (WGS) entry which is preliminary data.</text>
</comment>
<feature type="region of interest" description="Disordered" evidence="1">
    <location>
        <begin position="133"/>
        <end position="174"/>
    </location>
</feature>